<dbReference type="AlphaFoldDB" id="A0A016W858"/>
<keyword evidence="3" id="KW-1185">Reference proteome</keyword>
<proteinExistence type="predicted"/>
<sequence>MQRGQQALPPHIINMGIRGGAGRHAGGHGGVPPYLVPPPQQPQQPHDQRSGWVMTHGGTIKHGGPNR</sequence>
<reference evidence="3" key="1">
    <citation type="journal article" date="2015" name="Nat. Genet.">
        <title>The genome and transcriptome of the zoonotic hookworm Ancylostoma ceylanicum identify infection-specific gene families.</title>
        <authorList>
            <person name="Schwarz E.M."/>
            <person name="Hu Y."/>
            <person name="Antoshechkin I."/>
            <person name="Miller M.M."/>
            <person name="Sternberg P.W."/>
            <person name="Aroian R.V."/>
        </authorList>
    </citation>
    <scope>NUCLEOTIDE SEQUENCE</scope>
    <source>
        <strain evidence="3">HY135</strain>
    </source>
</reference>
<gene>
    <name evidence="2" type="primary">Acey_s0978.g3273</name>
    <name evidence="2" type="ORF">Y032_0978g3273</name>
</gene>
<evidence type="ECO:0000313" key="2">
    <source>
        <dbReference type="EMBL" id="EYC35805.1"/>
    </source>
</evidence>
<name>A0A016W858_9BILA</name>
<evidence type="ECO:0000256" key="1">
    <source>
        <dbReference type="SAM" id="MobiDB-lite"/>
    </source>
</evidence>
<accession>A0A016W858</accession>
<comment type="caution">
    <text evidence="2">The sequence shown here is derived from an EMBL/GenBank/DDBJ whole genome shotgun (WGS) entry which is preliminary data.</text>
</comment>
<feature type="region of interest" description="Disordered" evidence="1">
    <location>
        <begin position="1"/>
        <end position="67"/>
    </location>
</feature>
<dbReference type="EMBL" id="JARK01000578">
    <property type="protein sequence ID" value="EYC35805.1"/>
    <property type="molecule type" value="Genomic_DNA"/>
</dbReference>
<organism evidence="2 3">
    <name type="scientific">Ancylostoma ceylanicum</name>
    <dbReference type="NCBI Taxonomy" id="53326"/>
    <lineage>
        <taxon>Eukaryota</taxon>
        <taxon>Metazoa</taxon>
        <taxon>Ecdysozoa</taxon>
        <taxon>Nematoda</taxon>
        <taxon>Chromadorea</taxon>
        <taxon>Rhabditida</taxon>
        <taxon>Rhabditina</taxon>
        <taxon>Rhabditomorpha</taxon>
        <taxon>Strongyloidea</taxon>
        <taxon>Ancylostomatidae</taxon>
        <taxon>Ancylostomatinae</taxon>
        <taxon>Ancylostoma</taxon>
    </lineage>
</organism>
<evidence type="ECO:0000313" key="3">
    <source>
        <dbReference type="Proteomes" id="UP000024635"/>
    </source>
</evidence>
<protein>
    <submittedName>
        <fullName evidence="2">Uncharacterized protein</fullName>
    </submittedName>
</protein>
<feature type="compositionally biased region" description="Gly residues" evidence="1">
    <location>
        <begin position="17"/>
        <end position="30"/>
    </location>
</feature>
<dbReference type="Proteomes" id="UP000024635">
    <property type="component" value="Unassembled WGS sequence"/>
</dbReference>